<reference evidence="4" key="1">
    <citation type="submission" date="2022-01" db="EMBL/GenBank/DDBJ databases">
        <title>Genome Sequence Resource for Two Populations of Ditylenchus destructor, the Migratory Endoparasitic Phytonematode.</title>
        <authorList>
            <person name="Zhang H."/>
            <person name="Lin R."/>
            <person name="Xie B."/>
        </authorList>
    </citation>
    <scope>NUCLEOTIDE SEQUENCE</scope>
    <source>
        <strain evidence="4">BazhouSP</strain>
    </source>
</reference>
<gene>
    <name evidence="4" type="ORF">DdX_08040</name>
</gene>
<evidence type="ECO:0000256" key="1">
    <source>
        <dbReference type="PROSITE-ProRule" id="PRU01005"/>
    </source>
</evidence>
<name>A0AAD4N579_9BILA</name>
<dbReference type="Pfam" id="PF01549">
    <property type="entry name" value="ShK"/>
    <property type="match status" value="2"/>
</dbReference>
<evidence type="ECO:0000313" key="5">
    <source>
        <dbReference type="Proteomes" id="UP001201812"/>
    </source>
</evidence>
<dbReference type="SMART" id="SM00254">
    <property type="entry name" value="ShKT"/>
    <property type="match status" value="2"/>
</dbReference>
<proteinExistence type="predicted"/>
<dbReference type="AlphaFoldDB" id="A0AAD4N579"/>
<organism evidence="4 5">
    <name type="scientific">Ditylenchus destructor</name>
    <dbReference type="NCBI Taxonomy" id="166010"/>
    <lineage>
        <taxon>Eukaryota</taxon>
        <taxon>Metazoa</taxon>
        <taxon>Ecdysozoa</taxon>
        <taxon>Nematoda</taxon>
        <taxon>Chromadorea</taxon>
        <taxon>Rhabditida</taxon>
        <taxon>Tylenchina</taxon>
        <taxon>Tylenchomorpha</taxon>
        <taxon>Sphaerularioidea</taxon>
        <taxon>Anguinidae</taxon>
        <taxon>Anguininae</taxon>
        <taxon>Ditylenchus</taxon>
    </lineage>
</organism>
<dbReference type="PANTHER" id="PTHR21724">
    <property type="entry name" value="SHKT DOMAIN-CONTAINING PROTEIN"/>
    <property type="match status" value="1"/>
</dbReference>
<evidence type="ECO:0000256" key="2">
    <source>
        <dbReference type="SAM" id="MobiDB-lite"/>
    </source>
</evidence>
<feature type="domain" description="ShKT" evidence="3">
    <location>
        <begin position="262"/>
        <end position="296"/>
    </location>
</feature>
<comment type="caution">
    <text evidence="4">The sequence shown here is derived from an EMBL/GenBank/DDBJ whole genome shotgun (WGS) entry which is preliminary data.</text>
</comment>
<feature type="region of interest" description="Disordered" evidence="2">
    <location>
        <begin position="1"/>
        <end position="20"/>
    </location>
</feature>
<feature type="compositionally biased region" description="Basic residues" evidence="2">
    <location>
        <begin position="134"/>
        <end position="143"/>
    </location>
</feature>
<keyword evidence="1" id="KW-1015">Disulfide bond</keyword>
<keyword evidence="5" id="KW-1185">Reference proteome</keyword>
<protein>
    <submittedName>
        <fullName evidence="4">ShK domain-like domain-containing protein</fullName>
    </submittedName>
</protein>
<feature type="region of interest" description="Disordered" evidence="2">
    <location>
        <begin position="95"/>
        <end position="170"/>
    </location>
</feature>
<dbReference type="Gene3D" id="1.10.10.1940">
    <property type="match status" value="1"/>
</dbReference>
<evidence type="ECO:0000259" key="3">
    <source>
        <dbReference type="PROSITE" id="PS51670"/>
    </source>
</evidence>
<dbReference type="PROSITE" id="PS51670">
    <property type="entry name" value="SHKT"/>
    <property type="match status" value="1"/>
</dbReference>
<sequence length="297" mass="32950">MFSTIISSGTANDSDSAIEESTPVSYLEITTIIATQFGEISPKLEMQDQSVIEVVKNTSPITSKELEESTTLTDIDFTEAVETVLLAPSLTAKHDHMNNDIKSSSDVDDGNSTFRSTTTSDGSTKASTAVVASTRHHSHRSRRTTTLSSDLDTKSASGSSSKEQSLARGENNIESRIKSSLIESSERKKVAEEEICYDREDCRFFRQYCDDINLREDMKEKCALTCGFCKPDPAKCYDIADECGLLPVLCNVYAYRALMQPCVDIVTNCTLYAERCNEREKDFEVTSFCPKTCNRCN</sequence>
<feature type="compositionally biased region" description="Basic and acidic residues" evidence="2">
    <location>
        <begin position="95"/>
        <end position="105"/>
    </location>
</feature>
<dbReference type="Proteomes" id="UP001201812">
    <property type="component" value="Unassembled WGS sequence"/>
</dbReference>
<comment type="caution">
    <text evidence="1">Lacks conserved residue(s) required for the propagation of feature annotation.</text>
</comment>
<feature type="compositionally biased region" description="Polar residues" evidence="2">
    <location>
        <begin position="106"/>
        <end position="131"/>
    </location>
</feature>
<feature type="compositionally biased region" description="Low complexity" evidence="2">
    <location>
        <begin position="144"/>
        <end position="167"/>
    </location>
</feature>
<accession>A0AAD4N579</accession>
<dbReference type="InterPro" id="IPR003582">
    <property type="entry name" value="ShKT_dom"/>
</dbReference>
<feature type="compositionally biased region" description="Polar residues" evidence="2">
    <location>
        <begin position="1"/>
        <end position="15"/>
    </location>
</feature>
<evidence type="ECO:0000313" key="4">
    <source>
        <dbReference type="EMBL" id="KAI1715715.1"/>
    </source>
</evidence>
<feature type="disulfide bond" evidence="1">
    <location>
        <begin position="262"/>
        <end position="296"/>
    </location>
</feature>
<dbReference type="PANTHER" id="PTHR21724:SF109">
    <property type="entry name" value="SHKT DOMAIN-CONTAINING PROTEIN"/>
    <property type="match status" value="1"/>
</dbReference>
<dbReference type="EMBL" id="JAKKPZ010000011">
    <property type="protein sequence ID" value="KAI1715715.1"/>
    <property type="molecule type" value="Genomic_DNA"/>
</dbReference>